<evidence type="ECO:0000256" key="1">
    <source>
        <dbReference type="SAM" id="SignalP"/>
    </source>
</evidence>
<reference evidence="2" key="1">
    <citation type="submission" date="2019-12" db="EMBL/GenBank/DDBJ databases">
        <title>An insight into the sialome of adult female Ixodes ricinus ticks feeding for 6 days.</title>
        <authorList>
            <person name="Perner J."/>
            <person name="Ribeiro J.M.C."/>
        </authorList>
    </citation>
    <scope>NUCLEOTIDE SEQUENCE</scope>
    <source>
        <strain evidence="2">Semi-engorged</strain>
        <tissue evidence="2">Salivary glands</tissue>
    </source>
</reference>
<protein>
    <submittedName>
        <fullName evidence="2">Putative secreted protein</fullName>
    </submittedName>
</protein>
<name>A0A6B0UT17_IXORI</name>
<accession>A0A6B0UT17</accession>
<proteinExistence type="predicted"/>
<feature type="chain" id="PRO_5025658753" evidence="1">
    <location>
        <begin position="26"/>
        <end position="139"/>
    </location>
</feature>
<dbReference type="AlphaFoldDB" id="A0A6B0UT17"/>
<sequence>MVYSIVFYPVNLIIMFVFLEDVTKSEKTRKTSDQSLRHKRIFRPPSACRLCGQRVQLQACQVYSPALKPVATSFSDHFKNSKSARALSHIFSTLIGTEDARVEFPKTPLTTSRSGKERHKLKPVLGSTSSTLYLKYYFK</sequence>
<evidence type="ECO:0000313" key="2">
    <source>
        <dbReference type="EMBL" id="MXU92930.1"/>
    </source>
</evidence>
<keyword evidence="1" id="KW-0732">Signal</keyword>
<feature type="signal peptide" evidence="1">
    <location>
        <begin position="1"/>
        <end position="25"/>
    </location>
</feature>
<organism evidence="2">
    <name type="scientific">Ixodes ricinus</name>
    <name type="common">Common tick</name>
    <name type="synonym">Acarus ricinus</name>
    <dbReference type="NCBI Taxonomy" id="34613"/>
    <lineage>
        <taxon>Eukaryota</taxon>
        <taxon>Metazoa</taxon>
        <taxon>Ecdysozoa</taxon>
        <taxon>Arthropoda</taxon>
        <taxon>Chelicerata</taxon>
        <taxon>Arachnida</taxon>
        <taxon>Acari</taxon>
        <taxon>Parasitiformes</taxon>
        <taxon>Ixodida</taxon>
        <taxon>Ixodoidea</taxon>
        <taxon>Ixodidae</taxon>
        <taxon>Ixodinae</taxon>
        <taxon>Ixodes</taxon>
    </lineage>
</organism>
<dbReference type="EMBL" id="GIFC01010847">
    <property type="protein sequence ID" value="MXU92930.1"/>
    <property type="molecule type" value="Transcribed_RNA"/>
</dbReference>